<evidence type="ECO:0000256" key="1">
    <source>
        <dbReference type="SAM" id="MobiDB-lite"/>
    </source>
</evidence>
<protein>
    <submittedName>
        <fullName evidence="3">SseB family protein</fullName>
    </submittedName>
</protein>
<gene>
    <name evidence="3" type="ORF">JI744_05795</name>
</gene>
<accession>A0A8J7SUH1</accession>
<dbReference type="EMBL" id="JAESVP010000002">
    <property type="protein sequence ID" value="MBL4927616.1"/>
    <property type="molecule type" value="Genomic_DNA"/>
</dbReference>
<name>A0A8J7SUH1_9RHOB</name>
<dbReference type="RefSeq" id="WP_202658737.1">
    <property type="nucleotide sequence ID" value="NZ_JAESVP010000002.1"/>
</dbReference>
<comment type="caution">
    <text evidence="3">The sequence shown here is derived from an EMBL/GenBank/DDBJ whole genome shotgun (WGS) entry which is preliminary data.</text>
</comment>
<organism evidence="3 4">
    <name type="scientific">Fuscibacter oryzae</name>
    <dbReference type="NCBI Taxonomy" id="2803939"/>
    <lineage>
        <taxon>Bacteria</taxon>
        <taxon>Pseudomonadati</taxon>
        <taxon>Pseudomonadota</taxon>
        <taxon>Alphaproteobacteria</taxon>
        <taxon>Rhodobacterales</taxon>
        <taxon>Paracoccaceae</taxon>
        <taxon>Fuscibacter</taxon>
    </lineage>
</organism>
<feature type="region of interest" description="Disordered" evidence="1">
    <location>
        <begin position="237"/>
        <end position="261"/>
    </location>
</feature>
<feature type="domain" description="SseB protein N-terminal" evidence="2">
    <location>
        <begin position="11"/>
        <end position="104"/>
    </location>
</feature>
<evidence type="ECO:0000259" key="2">
    <source>
        <dbReference type="Pfam" id="PF07179"/>
    </source>
</evidence>
<dbReference type="Pfam" id="PF07179">
    <property type="entry name" value="SseB"/>
    <property type="match status" value="1"/>
</dbReference>
<dbReference type="InterPro" id="IPR009839">
    <property type="entry name" value="SseB_N"/>
</dbReference>
<dbReference type="Proteomes" id="UP000619033">
    <property type="component" value="Unassembled WGS sequence"/>
</dbReference>
<dbReference type="AlphaFoldDB" id="A0A8J7SUH1"/>
<evidence type="ECO:0000313" key="3">
    <source>
        <dbReference type="EMBL" id="MBL4927616.1"/>
    </source>
</evidence>
<keyword evidence="4" id="KW-1185">Reference proteome</keyword>
<feature type="compositionally biased region" description="Pro residues" evidence="1">
    <location>
        <begin position="238"/>
        <end position="261"/>
    </location>
</feature>
<evidence type="ECO:0000313" key="4">
    <source>
        <dbReference type="Proteomes" id="UP000619033"/>
    </source>
</evidence>
<sequence>MQTPLDTAHAAMVAGDEAAALAFYRLLADATLFLLLEREAEGERIQPRIFDLADGPVVLVFDTEERLAALGDTPLPYAALPGRIIAQHLAGQGISLGLNLGTAAASEVMLPPEALSFLTERLGAAPQELEAQVEAFVPPQGLPPALDDALRFTLSGAAGLARAAVLAGVRYQGGRRGHVLAILDAVPEAEEPLARAMSEALAFSGVDAAELDVTFLSSDAPAVPALVRAGLMFDVPLPEAPPEPLAPPPPGSDPLRPPRLR</sequence>
<proteinExistence type="predicted"/>
<reference evidence="3" key="1">
    <citation type="submission" date="2021-01" db="EMBL/GenBank/DDBJ databases">
        <title>Genome seq and assembly of Tabrizicola sp. KVB23.</title>
        <authorList>
            <person name="Chhetri G."/>
        </authorList>
    </citation>
    <scope>NUCLEOTIDE SEQUENCE</scope>
    <source>
        <strain evidence="3">KVB23</strain>
    </source>
</reference>